<evidence type="ECO:0000259" key="21">
    <source>
        <dbReference type="PROSITE" id="PS51168"/>
    </source>
</evidence>
<organism evidence="24 25">
    <name type="scientific">Gallaecimonas pentaromativorans</name>
    <dbReference type="NCBI Taxonomy" id="584787"/>
    <lineage>
        <taxon>Bacteria</taxon>
        <taxon>Pseudomonadati</taxon>
        <taxon>Pseudomonadota</taxon>
        <taxon>Gammaproteobacteria</taxon>
        <taxon>Enterobacterales</taxon>
        <taxon>Gallaecimonadaceae</taxon>
        <taxon>Gallaecimonas</taxon>
    </lineage>
</organism>
<dbReference type="PROSITE" id="PS51671">
    <property type="entry name" value="ACT"/>
    <property type="match status" value="1"/>
</dbReference>
<dbReference type="PROSITE" id="PS00857">
    <property type="entry name" value="PREPHENATE_DEHYDR_1"/>
    <property type="match status" value="1"/>
</dbReference>
<reference evidence="24 25" key="1">
    <citation type="submission" date="2018-11" db="EMBL/GenBank/DDBJ databases">
        <title>Genomic Encyclopedia of Type Strains, Phase IV (KMG-IV): sequencing the most valuable type-strain genomes for metagenomic binning, comparative biology and taxonomic classification.</title>
        <authorList>
            <person name="Goeker M."/>
        </authorList>
    </citation>
    <scope>NUCLEOTIDE SEQUENCE [LARGE SCALE GENOMIC DNA]</scope>
    <source>
        <strain evidence="24 25">DSM 21945</strain>
    </source>
</reference>
<dbReference type="OrthoDB" id="9802281at2"/>
<accession>A0A3N1PTT3</accession>
<dbReference type="Gene3D" id="3.40.190.10">
    <property type="entry name" value="Periplasmic binding protein-like II"/>
    <property type="match status" value="2"/>
</dbReference>
<keyword evidence="15" id="KW-0511">Multifunctional enzyme</keyword>
<dbReference type="InterPro" id="IPR002701">
    <property type="entry name" value="CM_II_prokaryot"/>
</dbReference>
<keyword evidence="10" id="KW-0028">Amino-acid biosynthesis</keyword>
<evidence type="ECO:0000256" key="19">
    <source>
        <dbReference type="PIRSR" id="PIRSR001500-1"/>
    </source>
</evidence>
<dbReference type="AlphaFoldDB" id="A0A3N1PTT3"/>
<feature type="binding site" evidence="19">
    <location>
        <position position="84"/>
    </location>
    <ligand>
        <name>substrate</name>
    </ligand>
</feature>
<feature type="binding site" evidence="19">
    <location>
        <position position="80"/>
    </location>
    <ligand>
        <name>substrate</name>
    </ligand>
</feature>
<dbReference type="InterPro" id="IPR036979">
    <property type="entry name" value="CM_dom_sf"/>
</dbReference>
<dbReference type="EC" id="4.2.1.51" evidence="7"/>
<evidence type="ECO:0000256" key="5">
    <source>
        <dbReference type="ARBA" id="ARBA00004817"/>
    </source>
</evidence>
<dbReference type="PROSITE" id="PS51168">
    <property type="entry name" value="CHORISMATE_MUT_2"/>
    <property type="match status" value="1"/>
</dbReference>
<dbReference type="Gene3D" id="1.20.59.10">
    <property type="entry name" value="Chorismate mutase"/>
    <property type="match status" value="1"/>
</dbReference>
<dbReference type="InterPro" id="IPR008242">
    <property type="entry name" value="Chor_mutase/pphenate_deHydtase"/>
</dbReference>
<name>A0A3N1PTT3_9GAMM</name>
<dbReference type="SUPFAM" id="SSF48600">
    <property type="entry name" value="Chorismate mutase II"/>
    <property type="match status" value="1"/>
</dbReference>
<dbReference type="Pfam" id="PF01817">
    <property type="entry name" value="CM_2"/>
    <property type="match status" value="1"/>
</dbReference>
<evidence type="ECO:0000313" key="24">
    <source>
        <dbReference type="EMBL" id="ROQ30150.1"/>
    </source>
</evidence>
<comment type="catalytic activity">
    <reaction evidence="1">
        <text>chorismate = prephenate</text>
        <dbReference type="Rhea" id="RHEA:13897"/>
        <dbReference type="ChEBI" id="CHEBI:29748"/>
        <dbReference type="ChEBI" id="CHEBI:29934"/>
        <dbReference type="EC" id="5.4.99.5"/>
    </reaction>
</comment>
<dbReference type="SUPFAM" id="SSF55021">
    <property type="entry name" value="ACT-like"/>
    <property type="match status" value="1"/>
</dbReference>
<evidence type="ECO:0000256" key="9">
    <source>
        <dbReference type="ARBA" id="ARBA00022490"/>
    </source>
</evidence>
<evidence type="ECO:0000256" key="1">
    <source>
        <dbReference type="ARBA" id="ARBA00000824"/>
    </source>
</evidence>
<feature type="domain" description="Prephenate dehydratase" evidence="22">
    <location>
        <begin position="98"/>
        <end position="276"/>
    </location>
</feature>
<dbReference type="GO" id="GO:0005737">
    <property type="term" value="C:cytoplasm"/>
    <property type="evidence" value="ECO:0007669"/>
    <property type="project" value="UniProtKB-SubCell"/>
</dbReference>
<evidence type="ECO:0000259" key="22">
    <source>
        <dbReference type="PROSITE" id="PS51171"/>
    </source>
</evidence>
<dbReference type="STRING" id="584787.GCA_001247655_00440"/>
<evidence type="ECO:0000256" key="11">
    <source>
        <dbReference type="ARBA" id="ARBA00023141"/>
    </source>
</evidence>
<comment type="pathway">
    <text evidence="5">Metabolic intermediate biosynthesis; prephenate biosynthesis; prephenate from chorismate: step 1/1.</text>
</comment>
<evidence type="ECO:0000256" key="13">
    <source>
        <dbReference type="ARBA" id="ARBA00023235"/>
    </source>
</evidence>
<dbReference type="SUPFAM" id="SSF53850">
    <property type="entry name" value="Periplasmic binding protein-like II"/>
    <property type="match status" value="1"/>
</dbReference>
<evidence type="ECO:0000259" key="23">
    <source>
        <dbReference type="PROSITE" id="PS51671"/>
    </source>
</evidence>
<dbReference type="GO" id="GO:0046417">
    <property type="term" value="P:chorismate metabolic process"/>
    <property type="evidence" value="ECO:0007669"/>
    <property type="project" value="InterPro"/>
</dbReference>
<dbReference type="InterPro" id="IPR036263">
    <property type="entry name" value="Chorismate_II_sf"/>
</dbReference>
<evidence type="ECO:0000256" key="17">
    <source>
        <dbReference type="ARBA" id="ARBA00031520"/>
    </source>
</evidence>
<comment type="pathway">
    <text evidence="4">Amino-acid biosynthesis; L-phenylalanine biosynthesis; phenylpyruvate from prephenate: step 1/1.</text>
</comment>
<evidence type="ECO:0000256" key="8">
    <source>
        <dbReference type="ARBA" id="ARBA00014401"/>
    </source>
</evidence>
<evidence type="ECO:0000256" key="20">
    <source>
        <dbReference type="PIRSR" id="PIRSR001500-2"/>
    </source>
</evidence>
<feature type="domain" description="ACT" evidence="23">
    <location>
        <begin position="290"/>
        <end position="367"/>
    </location>
</feature>
<dbReference type="GO" id="GO:0004664">
    <property type="term" value="F:prephenate dehydratase activity"/>
    <property type="evidence" value="ECO:0007669"/>
    <property type="project" value="UniProtKB-EC"/>
</dbReference>
<dbReference type="GO" id="GO:0004106">
    <property type="term" value="F:chorismate mutase activity"/>
    <property type="evidence" value="ECO:0007669"/>
    <property type="project" value="UniProtKB-EC"/>
</dbReference>
<feature type="binding site" evidence="19">
    <location>
        <position position="24"/>
    </location>
    <ligand>
        <name>substrate</name>
    </ligand>
</feature>
<dbReference type="PANTHER" id="PTHR21022:SF19">
    <property type="entry name" value="PREPHENATE DEHYDRATASE-RELATED"/>
    <property type="match status" value="1"/>
</dbReference>
<dbReference type="CDD" id="cd13631">
    <property type="entry name" value="PBP2_Ct-PDT_like"/>
    <property type="match status" value="1"/>
</dbReference>
<evidence type="ECO:0000256" key="14">
    <source>
        <dbReference type="ARBA" id="ARBA00023239"/>
    </source>
</evidence>
<dbReference type="UniPathway" id="UPA00120">
    <property type="reaction ID" value="UER00203"/>
</dbReference>
<evidence type="ECO:0000256" key="7">
    <source>
        <dbReference type="ARBA" id="ARBA00013147"/>
    </source>
</evidence>
<dbReference type="InterPro" id="IPR018528">
    <property type="entry name" value="Preph_deHydtase_CS"/>
</dbReference>
<dbReference type="CDD" id="cd04905">
    <property type="entry name" value="ACT_CM-PDT"/>
    <property type="match status" value="1"/>
</dbReference>
<keyword evidence="13" id="KW-0413">Isomerase</keyword>
<protein>
    <recommendedName>
        <fullName evidence="8">Bifunctional chorismate mutase/prephenate dehydratase</fullName>
        <ecNumber evidence="7">4.2.1.51</ecNumber>
        <ecNumber evidence="6">5.4.99.5</ecNumber>
    </recommendedName>
    <alternativeName>
        <fullName evidence="17">Chorismate mutase-prephenate dehydratase</fullName>
    </alternativeName>
    <alternativeName>
        <fullName evidence="16">p-protein</fullName>
    </alternativeName>
</protein>
<keyword evidence="11" id="KW-0057">Aromatic amino acid biosynthesis</keyword>
<dbReference type="PIRSF" id="PIRSF001500">
    <property type="entry name" value="Chor_mut_pdt_Ppr"/>
    <property type="match status" value="1"/>
</dbReference>
<feature type="binding site" evidence="19">
    <location>
        <position position="48"/>
    </location>
    <ligand>
        <name>substrate</name>
    </ligand>
</feature>
<evidence type="ECO:0000256" key="15">
    <source>
        <dbReference type="ARBA" id="ARBA00023268"/>
    </source>
</evidence>
<dbReference type="RefSeq" id="WP_050657492.1">
    <property type="nucleotide sequence ID" value="NZ_JBLXAC010000001.1"/>
</dbReference>
<dbReference type="EC" id="5.4.99.5" evidence="6"/>
<dbReference type="UniPathway" id="UPA00121">
    <property type="reaction ID" value="UER00345"/>
</dbReference>
<keyword evidence="25" id="KW-1185">Reference proteome</keyword>
<evidence type="ECO:0000256" key="2">
    <source>
        <dbReference type="ARBA" id="ARBA00002364"/>
    </source>
</evidence>
<dbReference type="InterPro" id="IPR001086">
    <property type="entry name" value="Preph_deHydtase"/>
</dbReference>
<evidence type="ECO:0000256" key="18">
    <source>
        <dbReference type="ARBA" id="ARBA00047848"/>
    </source>
</evidence>
<dbReference type="EMBL" id="RJUL01000002">
    <property type="protein sequence ID" value="ROQ30150.1"/>
    <property type="molecule type" value="Genomic_DNA"/>
</dbReference>
<evidence type="ECO:0000256" key="16">
    <source>
        <dbReference type="ARBA" id="ARBA00031175"/>
    </source>
</evidence>
<keyword evidence="9" id="KW-0963">Cytoplasm</keyword>
<feature type="domain" description="Chorismate mutase" evidence="21">
    <location>
        <begin position="1"/>
        <end position="88"/>
    </location>
</feature>
<evidence type="ECO:0000256" key="10">
    <source>
        <dbReference type="ARBA" id="ARBA00022605"/>
    </source>
</evidence>
<evidence type="ECO:0000313" key="25">
    <source>
        <dbReference type="Proteomes" id="UP000268033"/>
    </source>
</evidence>
<feature type="binding site" evidence="19">
    <location>
        <position position="7"/>
    </location>
    <ligand>
        <name>substrate</name>
    </ligand>
</feature>
<evidence type="ECO:0000256" key="12">
    <source>
        <dbReference type="ARBA" id="ARBA00023222"/>
    </source>
</evidence>
<dbReference type="PROSITE" id="PS00858">
    <property type="entry name" value="PREPHENATE_DEHYDR_2"/>
    <property type="match status" value="1"/>
</dbReference>
<comment type="caution">
    <text evidence="24">The sequence shown here is derived from an EMBL/GenBank/DDBJ whole genome shotgun (WGS) entry which is preliminary data.</text>
</comment>
<feature type="binding site" evidence="19">
    <location>
        <position position="44"/>
    </location>
    <ligand>
        <name>substrate</name>
    </ligand>
</feature>
<comment type="catalytic activity">
    <reaction evidence="18">
        <text>prephenate + H(+) = 3-phenylpyruvate + CO2 + H2O</text>
        <dbReference type="Rhea" id="RHEA:21648"/>
        <dbReference type="ChEBI" id="CHEBI:15377"/>
        <dbReference type="ChEBI" id="CHEBI:15378"/>
        <dbReference type="ChEBI" id="CHEBI:16526"/>
        <dbReference type="ChEBI" id="CHEBI:18005"/>
        <dbReference type="ChEBI" id="CHEBI:29934"/>
        <dbReference type="EC" id="4.2.1.51"/>
    </reaction>
</comment>
<dbReference type="GO" id="GO:0009094">
    <property type="term" value="P:L-phenylalanine biosynthetic process"/>
    <property type="evidence" value="ECO:0007669"/>
    <property type="project" value="UniProtKB-UniPathway"/>
</dbReference>
<dbReference type="InterPro" id="IPR045865">
    <property type="entry name" value="ACT-like_dom_sf"/>
</dbReference>
<proteinExistence type="predicted"/>
<dbReference type="Pfam" id="PF00800">
    <property type="entry name" value="PDT"/>
    <property type="match status" value="1"/>
</dbReference>
<sequence length="380" mass="41960">MDLNTLRQEIEALDQNLLSSLAKRRQLALAVAKDKAKRQGAVRDTAREASLLLSLMEKGQALGLDPAYLTRLYHVIIEDSVLLQQAWMQQGDEKGVLHIAHLGRPGTYSHLAAQGYASRRQCQFQGLCCESFADIVKAVEDGRAPLGLLPIENTSSGSINDVYDLLRHTHLHIIGETYLKVDHHLLVKPGLSLDKIERVYSHPQALLQCSHYLGKTTLKQEACPSSAHAMAKVAESDDPIAAIGPESGGALYGLVAIDRHLANQEENHTRFILVSRDAHTVPSQLPAKTSLIMATHNTPGALVSALQVLQQHGFNMTKLESRPIPGNPWEELFYMDVQANDQSDEWQQAYQELCAITRFVKVLGCYSDERVKATSAPLPQ</sequence>
<evidence type="ECO:0000256" key="4">
    <source>
        <dbReference type="ARBA" id="ARBA00004741"/>
    </source>
</evidence>
<comment type="function">
    <text evidence="2">Catalyzes the Claisen rearrangement of chorismate to prephenate and the decarboxylation/dehydration of prephenate to phenylpyruvate.</text>
</comment>
<dbReference type="Proteomes" id="UP000268033">
    <property type="component" value="Unassembled WGS sequence"/>
</dbReference>
<comment type="subcellular location">
    <subcellularLocation>
        <location evidence="3">Cytoplasm</location>
    </subcellularLocation>
</comment>
<dbReference type="Gene3D" id="3.30.70.260">
    <property type="match status" value="1"/>
</dbReference>
<keyword evidence="12" id="KW-0584">Phenylalanine biosynthesis</keyword>
<evidence type="ECO:0000256" key="6">
    <source>
        <dbReference type="ARBA" id="ARBA00012404"/>
    </source>
</evidence>
<evidence type="ECO:0000256" key="3">
    <source>
        <dbReference type="ARBA" id="ARBA00004496"/>
    </source>
</evidence>
<gene>
    <name evidence="24" type="ORF">EDC28_102543</name>
</gene>
<dbReference type="PROSITE" id="PS51171">
    <property type="entry name" value="PREPHENATE_DEHYDR_3"/>
    <property type="match status" value="1"/>
</dbReference>
<dbReference type="PANTHER" id="PTHR21022">
    <property type="entry name" value="PREPHENATE DEHYDRATASE P PROTEIN"/>
    <property type="match status" value="1"/>
</dbReference>
<dbReference type="InterPro" id="IPR002912">
    <property type="entry name" value="ACT_dom"/>
</dbReference>
<keyword evidence="14" id="KW-0456">Lyase</keyword>
<feature type="site" description="Essential for prephenate dehydratase activity" evidence="20">
    <location>
        <position position="269"/>
    </location>
</feature>
<feature type="binding site" evidence="19">
    <location>
        <position position="35"/>
    </location>
    <ligand>
        <name>substrate</name>
    </ligand>
</feature>
<dbReference type="SMART" id="SM00830">
    <property type="entry name" value="CM_2"/>
    <property type="match status" value="1"/>
</dbReference>